<dbReference type="InterPro" id="IPR039545">
    <property type="entry name" value="PGAP2"/>
</dbReference>
<accession>A0AA36GT66</accession>
<comment type="caution">
    <text evidence="2">The sequence shown here is derived from an EMBL/GenBank/DDBJ whole genome shotgun (WGS) entry which is preliminary data.</text>
</comment>
<dbReference type="EMBL" id="CATQJL010000223">
    <property type="protein sequence ID" value="CAJ0597683.1"/>
    <property type="molecule type" value="Genomic_DNA"/>
</dbReference>
<feature type="transmembrane region" description="Helical" evidence="1">
    <location>
        <begin position="166"/>
        <end position="187"/>
    </location>
</feature>
<dbReference type="Proteomes" id="UP001176961">
    <property type="component" value="Unassembled WGS sequence"/>
</dbReference>
<dbReference type="GO" id="GO:0000139">
    <property type="term" value="C:Golgi membrane"/>
    <property type="evidence" value="ECO:0007669"/>
    <property type="project" value="InterPro"/>
</dbReference>
<dbReference type="GO" id="GO:0006506">
    <property type="term" value="P:GPI anchor biosynthetic process"/>
    <property type="evidence" value="ECO:0007669"/>
    <property type="project" value="TreeGrafter"/>
</dbReference>
<dbReference type="GO" id="GO:0005789">
    <property type="term" value="C:endoplasmic reticulum membrane"/>
    <property type="evidence" value="ECO:0007669"/>
    <property type="project" value="TreeGrafter"/>
</dbReference>
<proteinExistence type="predicted"/>
<name>A0AA36GT66_CYLNA</name>
<feature type="transmembrane region" description="Helical" evidence="1">
    <location>
        <begin position="199"/>
        <end position="218"/>
    </location>
</feature>
<keyword evidence="3" id="KW-1185">Reference proteome</keyword>
<dbReference type="PANTHER" id="PTHR12892:SF8">
    <property type="entry name" value="PROTEIN CBG16685"/>
    <property type="match status" value="1"/>
</dbReference>
<reference evidence="2" key="1">
    <citation type="submission" date="2023-07" db="EMBL/GenBank/DDBJ databases">
        <authorList>
            <consortium name="CYATHOMIX"/>
        </authorList>
    </citation>
    <scope>NUCLEOTIDE SEQUENCE</scope>
    <source>
        <strain evidence="2">N/A</strain>
    </source>
</reference>
<evidence type="ECO:0000313" key="3">
    <source>
        <dbReference type="Proteomes" id="UP001176961"/>
    </source>
</evidence>
<sequence>MDDETSSSPSNSIDVKPLVKVPRNREENRLYKRDFIDDNNVHLSYFNFRIFWPVAIFSVTMYTCFMVGVIGSLYMDDLPTPIELRRAFWTRYGSFRLRCNTTIPFPKNALPSILNLFEINVVGNVMMRLCACLPIAVRLFVIYCRRTLIQNDLEKSSFIHNLINDMVLMLTFVELFSLALFSVVTIRRDSAGINRYCKTAFAISASVNMLLTSAVVFAHKKNVTKRLDSISVFLKLMATAAFCYCTPHYFQHHQASISYPVCHAYLPRIYAVFEYTMIISYGVFHMTSLIDIRHITFLCYPRTCSGECEPLDPQNFKKGAKYEHCRAYEYQQRRAYAQMDEDSCC</sequence>
<keyword evidence="1" id="KW-1133">Transmembrane helix</keyword>
<protein>
    <submittedName>
        <fullName evidence="2">Uncharacterized protein</fullName>
    </submittedName>
</protein>
<keyword evidence="1" id="KW-0472">Membrane</keyword>
<keyword evidence="1" id="KW-0812">Transmembrane</keyword>
<dbReference type="AlphaFoldDB" id="A0AA36GT66"/>
<evidence type="ECO:0000256" key="1">
    <source>
        <dbReference type="SAM" id="Phobius"/>
    </source>
</evidence>
<dbReference type="PANTHER" id="PTHR12892">
    <property type="entry name" value="FGF RECEPTOR ACTIVATING PROTEIN 1"/>
    <property type="match status" value="1"/>
</dbReference>
<evidence type="ECO:0000313" key="2">
    <source>
        <dbReference type="EMBL" id="CAJ0597683.1"/>
    </source>
</evidence>
<gene>
    <name evidence="2" type="ORF">CYNAS_LOCUS9666</name>
</gene>
<feature type="transmembrane region" description="Helical" evidence="1">
    <location>
        <begin position="265"/>
        <end position="284"/>
    </location>
</feature>
<feature type="transmembrane region" description="Helical" evidence="1">
    <location>
        <begin position="50"/>
        <end position="75"/>
    </location>
</feature>
<feature type="transmembrane region" description="Helical" evidence="1">
    <location>
        <begin position="230"/>
        <end position="250"/>
    </location>
</feature>
<feature type="transmembrane region" description="Helical" evidence="1">
    <location>
        <begin position="125"/>
        <end position="145"/>
    </location>
</feature>
<organism evidence="2 3">
    <name type="scientific">Cylicocyclus nassatus</name>
    <name type="common">Nematode worm</name>
    <dbReference type="NCBI Taxonomy" id="53992"/>
    <lineage>
        <taxon>Eukaryota</taxon>
        <taxon>Metazoa</taxon>
        <taxon>Ecdysozoa</taxon>
        <taxon>Nematoda</taxon>
        <taxon>Chromadorea</taxon>
        <taxon>Rhabditida</taxon>
        <taxon>Rhabditina</taxon>
        <taxon>Rhabditomorpha</taxon>
        <taxon>Strongyloidea</taxon>
        <taxon>Strongylidae</taxon>
        <taxon>Cylicocyclus</taxon>
    </lineage>
</organism>